<comment type="cofactor">
    <cofactor evidence="1">
        <name>Zn(2+)</name>
        <dbReference type="ChEBI" id="CHEBI:29105"/>
    </cofactor>
</comment>
<proteinExistence type="predicted"/>
<feature type="non-terminal residue" evidence="4">
    <location>
        <position position="1"/>
    </location>
</feature>
<dbReference type="InterPro" id="IPR011059">
    <property type="entry name" value="Metal-dep_hydrolase_composite"/>
</dbReference>
<organism evidence="4">
    <name type="scientific">marine metagenome</name>
    <dbReference type="NCBI Taxonomy" id="408172"/>
    <lineage>
        <taxon>unclassified sequences</taxon>
        <taxon>metagenomes</taxon>
        <taxon>ecological metagenomes</taxon>
    </lineage>
</organism>
<sequence>VERAKGIEPSCEAWKASVLPLNYTRNRAQCTNPACVVNPSSLACAPVSSLLLKGGRLIDPANGRDETADLLLADGKVAAIGADAPGQAPDGTPEIDATGKVVCPGLIDIHVHFREPGQTAKETIGTGAA</sequence>
<keyword evidence="2" id="KW-0665">Pyrimidine biosynthesis</keyword>
<gene>
    <name evidence="4" type="ORF">METZ01_LOCUS311421</name>
</gene>
<dbReference type="PANTHER" id="PTHR11647">
    <property type="entry name" value="HYDRANTOINASE/DIHYDROPYRIMIDINASE FAMILY MEMBER"/>
    <property type="match status" value="1"/>
</dbReference>
<dbReference type="InterPro" id="IPR002195">
    <property type="entry name" value="Dihydroorotase_CS"/>
</dbReference>
<evidence type="ECO:0000256" key="2">
    <source>
        <dbReference type="ARBA" id="ARBA00022975"/>
    </source>
</evidence>
<dbReference type="Gene3D" id="3.20.20.140">
    <property type="entry name" value="Metal-dependent hydrolases"/>
    <property type="match status" value="1"/>
</dbReference>
<dbReference type="PROSITE" id="PS00482">
    <property type="entry name" value="DIHYDROOROTASE_1"/>
    <property type="match status" value="1"/>
</dbReference>
<evidence type="ECO:0000256" key="1">
    <source>
        <dbReference type="ARBA" id="ARBA00001947"/>
    </source>
</evidence>
<dbReference type="PANTHER" id="PTHR11647:SF1">
    <property type="entry name" value="COLLAPSIN RESPONSE MEDIATOR PROTEIN"/>
    <property type="match status" value="1"/>
</dbReference>
<dbReference type="InterPro" id="IPR050378">
    <property type="entry name" value="Metallo-dep_Hydrolases_sf"/>
</dbReference>
<feature type="domain" description="Dihydroorotase catalytic" evidence="3">
    <location>
        <begin position="99"/>
        <end position="128"/>
    </location>
</feature>
<protein>
    <recommendedName>
        <fullName evidence="3">Dihydroorotase catalytic domain-containing protein</fullName>
    </recommendedName>
</protein>
<reference evidence="4" key="1">
    <citation type="submission" date="2018-05" db="EMBL/GenBank/DDBJ databases">
        <authorList>
            <person name="Lanie J.A."/>
            <person name="Ng W.-L."/>
            <person name="Kazmierczak K.M."/>
            <person name="Andrzejewski T.M."/>
            <person name="Davidsen T.M."/>
            <person name="Wayne K.J."/>
            <person name="Tettelin H."/>
            <person name="Glass J.I."/>
            <person name="Rusch D."/>
            <person name="Podicherti R."/>
            <person name="Tsui H.-C.T."/>
            <person name="Winkler M.E."/>
        </authorList>
    </citation>
    <scope>NUCLEOTIDE SEQUENCE</scope>
</reference>
<dbReference type="EMBL" id="UINC01099356">
    <property type="protein sequence ID" value="SVC58567.1"/>
    <property type="molecule type" value="Genomic_DNA"/>
</dbReference>
<dbReference type="GO" id="GO:0016812">
    <property type="term" value="F:hydrolase activity, acting on carbon-nitrogen (but not peptide) bonds, in cyclic amides"/>
    <property type="evidence" value="ECO:0007669"/>
    <property type="project" value="InterPro"/>
</dbReference>
<evidence type="ECO:0000313" key="4">
    <source>
        <dbReference type="EMBL" id="SVC58567.1"/>
    </source>
</evidence>
<feature type="non-terminal residue" evidence="4">
    <location>
        <position position="129"/>
    </location>
</feature>
<evidence type="ECO:0000259" key="3">
    <source>
        <dbReference type="Pfam" id="PF12890"/>
    </source>
</evidence>
<name>A0A382NE95_9ZZZZ</name>
<dbReference type="AlphaFoldDB" id="A0A382NE95"/>
<dbReference type="InterPro" id="IPR024403">
    <property type="entry name" value="DHOase_cat"/>
</dbReference>
<dbReference type="Pfam" id="PF12890">
    <property type="entry name" value="DHOase"/>
    <property type="match status" value="1"/>
</dbReference>
<dbReference type="SUPFAM" id="SSF51338">
    <property type="entry name" value="Composite domain of metallo-dependent hydrolases"/>
    <property type="match status" value="1"/>
</dbReference>
<accession>A0A382NE95</accession>